<dbReference type="EMBL" id="BMFP01000003">
    <property type="protein sequence ID" value="GGG14633.1"/>
    <property type="molecule type" value="Genomic_DNA"/>
</dbReference>
<accession>A0ABQ1W4F7</accession>
<dbReference type="SUPFAM" id="SSF55909">
    <property type="entry name" value="Pentein"/>
    <property type="match status" value="1"/>
</dbReference>
<proteinExistence type="predicted"/>
<dbReference type="RefSeq" id="WP_188501284.1">
    <property type="nucleotide sequence ID" value="NZ_BMFP01000003.1"/>
</dbReference>
<sequence length="285" mass="32277">MITDRDTNFVYFSSLIKERPALKSFWLNLEKKLKGAGIPYGFIENTNDIWCRDYMPVQISPKAFVQFNYYPSYCDTVKYRPTITDPSHVQLSHPLTGTTVQHQLLLDGGNVVRSNNAVVLTERIFKVNNSLEKEDVLAQLKQALQVEQLYLIPSQPGDFTGHSDGMVRFVDDNTLLVANYSGELDYWKNRYRNMLKKTGLHLVEFPAAPAEEKNENGDYPATGCYINFAQIGNVILFPQFAIPQDKEALKEAERIFKDCQVIPVPSGELAKDGGVLNCATWNVKV</sequence>
<organism evidence="2 3">
    <name type="scientific">Pontibacter amylolyticus</name>
    <dbReference type="NCBI Taxonomy" id="1424080"/>
    <lineage>
        <taxon>Bacteria</taxon>
        <taxon>Pseudomonadati</taxon>
        <taxon>Bacteroidota</taxon>
        <taxon>Cytophagia</taxon>
        <taxon>Cytophagales</taxon>
        <taxon>Hymenobacteraceae</taxon>
        <taxon>Pontibacter</taxon>
    </lineage>
</organism>
<dbReference type="Gene3D" id="3.75.10.10">
    <property type="entry name" value="L-arginine/glycine Amidinotransferase, Chain A"/>
    <property type="match status" value="1"/>
</dbReference>
<name>A0ABQ1W4F7_9BACT</name>
<dbReference type="InterPro" id="IPR007466">
    <property type="entry name" value="Peptidyl-Arg-deiminase_porph"/>
</dbReference>
<dbReference type="PANTHER" id="PTHR31377">
    <property type="entry name" value="AGMATINE DEIMINASE-RELATED"/>
    <property type="match status" value="1"/>
</dbReference>
<reference evidence="3" key="1">
    <citation type="journal article" date="2019" name="Int. J. Syst. Evol. Microbiol.">
        <title>The Global Catalogue of Microorganisms (GCM) 10K type strain sequencing project: providing services to taxonomists for standard genome sequencing and annotation.</title>
        <authorList>
            <consortium name="The Broad Institute Genomics Platform"/>
            <consortium name="The Broad Institute Genome Sequencing Center for Infectious Disease"/>
            <person name="Wu L."/>
            <person name="Ma J."/>
        </authorList>
    </citation>
    <scope>NUCLEOTIDE SEQUENCE [LARGE SCALE GENOMIC DNA]</scope>
    <source>
        <strain evidence="3">CGMCC 1.12749</strain>
    </source>
</reference>
<dbReference type="PANTHER" id="PTHR31377:SF0">
    <property type="entry name" value="AGMATINE DEIMINASE-RELATED"/>
    <property type="match status" value="1"/>
</dbReference>
<evidence type="ECO:0000313" key="3">
    <source>
        <dbReference type="Proteomes" id="UP000634043"/>
    </source>
</evidence>
<keyword evidence="1" id="KW-0378">Hydrolase</keyword>
<evidence type="ECO:0008006" key="4">
    <source>
        <dbReference type="Google" id="ProtNLM"/>
    </source>
</evidence>
<gene>
    <name evidence="2" type="ORF">GCM10011323_18810</name>
</gene>
<evidence type="ECO:0000256" key="1">
    <source>
        <dbReference type="ARBA" id="ARBA00022801"/>
    </source>
</evidence>
<evidence type="ECO:0000313" key="2">
    <source>
        <dbReference type="EMBL" id="GGG14633.1"/>
    </source>
</evidence>
<keyword evidence="3" id="KW-1185">Reference proteome</keyword>
<dbReference type="Proteomes" id="UP000634043">
    <property type="component" value="Unassembled WGS sequence"/>
</dbReference>
<protein>
    <recommendedName>
        <fullName evidence="4">Agmatine deiminase</fullName>
    </recommendedName>
</protein>
<comment type="caution">
    <text evidence="2">The sequence shown here is derived from an EMBL/GenBank/DDBJ whole genome shotgun (WGS) entry which is preliminary data.</text>
</comment>
<dbReference type="Pfam" id="PF04371">
    <property type="entry name" value="PAD_porph"/>
    <property type="match status" value="1"/>
</dbReference>